<dbReference type="InterPro" id="IPR051896">
    <property type="entry name" value="TCR_alpha_variable"/>
</dbReference>
<keyword evidence="2" id="KW-1003">Cell membrane</keyword>
<feature type="domain" description="Ig-like" evidence="10">
    <location>
        <begin position="20"/>
        <end position="121"/>
    </location>
</feature>
<protein>
    <recommendedName>
        <fullName evidence="10">Ig-like domain-containing protein</fullName>
    </recommendedName>
</protein>
<dbReference type="SUPFAM" id="SSF48726">
    <property type="entry name" value="Immunoglobulin"/>
    <property type="match status" value="1"/>
</dbReference>
<keyword evidence="12" id="KW-1185">Reference proteome</keyword>
<evidence type="ECO:0000256" key="4">
    <source>
        <dbReference type="ARBA" id="ARBA00023136"/>
    </source>
</evidence>
<dbReference type="Gene3D" id="2.60.40.10">
    <property type="entry name" value="Immunoglobulins"/>
    <property type="match status" value="1"/>
</dbReference>
<dbReference type="InterPro" id="IPR013106">
    <property type="entry name" value="Ig_V-set"/>
</dbReference>
<keyword evidence="6" id="KW-0325">Glycoprotein</keyword>
<dbReference type="Pfam" id="PF07686">
    <property type="entry name" value="V-set"/>
    <property type="match status" value="1"/>
</dbReference>
<evidence type="ECO:0000259" key="10">
    <source>
        <dbReference type="PROSITE" id="PS50835"/>
    </source>
</evidence>
<keyword evidence="8" id="KW-0391">Immunity</keyword>
<dbReference type="InterPro" id="IPR003599">
    <property type="entry name" value="Ig_sub"/>
</dbReference>
<reference evidence="11" key="3">
    <citation type="submission" date="2025-09" db="UniProtKB">
        <authorList>
            <consortium name="Ensembl"/>
        </authorList>
    </citation>
    <scope>IDENTIFICATION</scope>
</reference>
<evidence type="ECO:0000313" key="12">
    <source>
        <dbReference type="Proteomes" id="UP000694399"/>
    </source>
</evidence>
<dbReference type="InterPro" id="IPR013783">
    <property type="entry name" value="Ig-like_fold"/>
</dbReference>
<feature type="signal peptide" evidence="9">
    <location>
        <begin position="1"/>
        <end position="19"/>
    </location>
</feature>
<keyword evidence="4" id="KW-0472">Membrane</keyword>
<accession>A0A8C8X991</accession>
<evidence type="ECO:0000256" key="1">
    <source>
        <dbReference type="ARBA" id="ARBA00004236"/>
    </source>
</evidence>
<proteinExistence type="predicted"/>
<evidence type="ECO:0000256" key="2">
    <source>
        <dbReference type="ARBA" id="ARBA00022475"/>
    </source>
</evidence>
<organism evidence="11 12">
    <name type="scientific">Panthera leo</name>
    <name type="common">Lion</name>
    <dbReference type="NCBI Taxonomy" id="9689"/>
    <lineage>
        <taxon>Eukaryota</taxon>
        <taxon>Metazoa</taxon>
        <taxon>Chordata</taxon>
        <taxon>Craniata</taxon>
        <taxon>Vertebrata</taxon>
        <taxon>Euteleostomi</taxon>
        <taxon>Mammalia</taxon>
        <taxon>Eutheria</taxon>
        <taxon>Laurasiatheria</taxon>
        <taxon>Carnivora</taxon>
        <taxon>Feliformia</taxon>
        <taxon>Felidae</taxon>
        <taxon>Pantherinae</taxon>
        <taxon>Panthera</taxon>
    </lineage>
</organism>
<dbReference type="InterPro" id="IPR007110">
    <property type="entry name" value="Ig-like_dom"/>
</dbReference>
<reference evidence="11" key="1">
    <citation type="journal article" date="2019" name="bioRxiv">
        <title>Long live the king: chromosome-level assembly of the lion (Panthera leo) using linked-read, Hi-C, and long read data.</title>
        <authorList>
            <person name="Armstrong E.E."/>
            <person name="Taylor R.W."/>
            <person name="Miller D.E."/>
            <person name="Kaelin C."/>
            <person name="Barsh G."/>
            <person name="Hadly E.A."/>
            <person name="Petrov D."/>
        </authorList>
    </citation>
    <scope>NUCLEOTIDE SEQUENCE [LARGE SCALE GENOMIC DNA]</scope>
</reference>
<dbReference type="InterPro" id="IPR036179">
    <property type="entry name" value="Ig-like_dom_sf"/>
</dbReference>
<dbReference type="AlphaFoldDB" id="A0A8C8X991"/>
<keyword evidence="8" id="KW-1064">Adaptive immunity</keyword>
<keyword evidence="8" id="KW-1279">T cell receptor</keyword>
<evidence type="ECO:0000256" key="5">
    <source>
        <dbReference type="ARBA" id="ARBA00023157"/>
    </source>
</evidence>
<keyword evidence="3 9" id="KW-0732">Signal</keyword>
<dbReference type="GO" id="GO:0042101">
    <property type="term" value="C:T cell receptor complex"/>
    <property type="evidence" value="ECO:0007669"/>
    <property type="project" value="UniProtKB-KW"/>
</dbReference>
<sequence length="121" mass="13184">MLLKGSLIFLWMQLTWVNGQQVNQSPQSVSVREGEDVSMNCNSSSTINTLLWFKQDPGEGLVLLIASYRPGEVTRSGKLTAQLGATRMDSFLNISASETKHAGTYFCSAQHCAPRAPATCT</sequence>
<name>A0A8C8X991_PANLE</name>
<feature type="chain" id="PRO_5034763561" description="Ig-like domain-containing protein" evidence="9">
    <location>
        <begin position="20"/>
        <end position="121"/>
    </location>
</feature>
<dbReference type="Ensembl" id="ENSPLOT00000016159.1">
    <property type="protein sequence ID" value="ENSPLOP00000014581.1"/>
    <property type="gene ID" value="ENSPLOG00000010699.1"/>
</dbReference>
<evidence type="ECO:0000256" key="7">
    <source>
        <dbReference type="ARBA" id="ARBA00038651"/>
    </source>
</evidence>
<dbReference type="PROSITE" id="PS50835">
    <property type="entry name" value="IG_LIKE"/>
    <property type="match status" value="1"/>
</dbReference>
<evidence type="ECO:0000256" key="9">
    <source>
        <dbReference type="SAM" id="SignalP"/>
    </source>
</evidence>
<keyword evidence="5" id="KW-1015">Disulfide bond</keyword>
<evidence type="ECO:0000313" key="11">
    <source>
        <dbReference type="Ensembl" id="ENSPLOP00000014581.1"/>
    </source>
</evidence>
<dbReference type="SMART" id="SM00409">
    <property type="entry name" value="IG"/>
    <property type="match status" value="1"/>
</dbReference>
<dbReference type="OMA" id="IFNTRLW"/>
<comment type="subunit">
    <text evidence="7">Alpha-beta TR is a heterodimer composed of an alpha and beta chain; disulfide-linked. The alpha-beta TR is associated with the transmembrane signaling CD3 coreceptor proteins to form the TR-CD3 (TcR or TCR). The assembly of alpha-beta TR heterodimers with CD3 occurs in the endoplasmic reticulum where a single alpha-beta TR heterodimer associates with one CD3D-CD3E heterodimer, one CD3G-CD3E heterodimer and one CD247 homodimer forming a stable octameric structure. CD3D-CD3E and CD3G-CD3E heterodimers preferentially associate with TR alpha and TR beta chains, respectively. The association of the CD247 homodimer is the last step of TcR assembly in the endoplasmic reticulum and is required for transport to the cell surface.</text>
</comment>
<evidence type="ECO:0000256" key="3">
    <source>
        <dbReference type="ARBA" id="ARBA00022729"/>
    </source>
</evidence>
<evidence type="ECO:0000256" key="6">
    <source>
        <dbReference type="ARBA" id="ARBA00023180"/>
    </source>
</evidence>
<dbReference type="Proteomes" id="UP000694399">
    <property type="component" value="Chromosome B4"/>
</dbReference>
<dbReference type="PANTHER" id="PTHR19339">
    <property type="entry name" value="T CELL RECEPTOR ALPHA VARIABLE 39"/>
    <property type="match status" value="1"/>
</dbReference>
<reference evidence="11" key="2">
    <citation type="submission" date="2025-08" db="UniProtKB">
        <authorList>
            <consortium name="Ensembl"/>
        </authorList>
    </citation>
    <scope>IDENTIFICATION</scope>
</reference>
<evidence type="ECO:0000256" key="8">
    <source>
        <dbReference type="ARBA" id="ARBA00043266"/>
    </source>
</evidence>
<dbReference type="PANTHER" id="PTHR19339:SF12">
    <property type="entry name" value="IG-LIKE DOMAIN-CONTAINING PROTEIN"/>
    <property type="match status" value="1"/>
</dbReference>
<comment type="subcellular location">
    <subcellularLocation>
        <location evidence="1">Cell membrane</location>
    </subcellularLocation>
</comment>
<dbReference type="GeneTree" id="ENSGT00900000140957"/>